<sequence length="108" mass="11837">MSYEDAIKDTGNGVMIDLKVAPGSGSTEVPSGYDESRNRIRAKVSAKAIDGKANKQLIRELSRLFGISPAQIRLKGQASTRKSIELIGVAREDVIRTLSLFFEHDCEN</sequence>
<name>A0A7G9YFX9_9EURY</name>
<comment type="similarity">
    <text evidence="1 2">Belongs to the UPF0235 family.</text>
</comment>
<accession>A0A7G9YFX9</accession>
<protein>
    <recommendedName>
        <fullName evidence="2">UPF0235 protein GBMLOPDG_00009</fullName>
    </recommendedName>
</protein>
<dbReference type="InterPro" id="IPR036591">
    <property type="entry name" value="YggU-like_sf"/>
</dbReference>
<evidence type="ECO:0000313" key="3">
    <source>
        <dbReference type="EMBL" id="QNO46913.1"/>
    </source>
</evidence>
<dbReference type="NCBIfam" id="TIGR00251">
    <property type="entry name" value="DUF167 family protein"/>
    <property type="match status" value="1"/>
</dbReference>
<dbReference type="SUPFAM" id="SSF69786">
    <property type="entry name" value="YggU-like"/>
    <property type="match status" value="1"/>
</dbReference>
<dbReference type="EMBL" id="MT631235">
    <property type="protein sequence ID" value="QNO46913.1"/>
    <property type="molecule type" value="Genomic_DNA"/>
</dbReference>
<proteinExistence type="inferred from homology"/>
<dbReference type="Pfam" id="PF02594">
    <property type="entry name" value="DUF167"/>
    <property type="match status" value="1"/>
</dbReference>
<organism evidence="3">
    <name type="scientific">Candidatus Methanogaster sp. ANME-2c ERB4</name>
    <dbReference type="NCBI Taxonomy" id="2759911"/>
    <lineage>
        <taxon>Archaea</taxon>
        <taxon>Methanobacteriati</taxon>
        <taxon>Methanobacteriota</taxon>
        <taxon>Stenosarchaea group</taxon>
        <taxon>Methanomicrobia</taxon>
        <taxon>Methanosarcinales</taxon>
        <taxon>ANME-2 cluster</taxon>
        <taxon>Candidatus Methanogasteraceae</taxon>
        <taxon>Candidatus Methanogaster</taxon>
    </lineage>
</organism>
<reference evidence="3" key="1">
    <citation type="submission" date="2020-06" db="EMBL/GenBank/DDBJ databases">
        <title>Unique genomic features of the anaerobic methanotrophic archaea.</title>
        <authorList>
            <person name="Chadwick G.L."/>
            <person name="Skennerton C.T."/>
            <person name="Laso-Perez R."/>
            <person name="Leu A.O."/>
            <person name="Speth D.R."/>
            <person name="Yu H."/>
            <person name="Morgan-Lang C."/>
            <person name="Hatzenpichler R."/>
            <person name="Goudeau D."/>
            <person name="Malmstrom R."/>
            <person name="Brazelton W.J."/>
            <person name="Woyke T."/>
            <person name="Hallam S.J."/>
            <person name="Tyson G.W."/>
            <person name="Wegener G."/>
            <person name="Boetius A."/>
            <person name="Orphan V."/>
        </authorList>
    </citation>
    <scope>NUCLEOTIDE SEQUENCE</scope>
</reference>
<dbReference type="AlphaFoldDB" id="A0A7G9YFX9"/>
<dbReference type="HAMAP" id="MF_00634">
    <property type="entry name" value="UPF0235"/>
    <property type="match status" value="1"/>
</dbReference>
<evidence type="ECO:0000256" key="1">
    <source>
        <dbReference type="ARBA" id="ARBA00010364"/>
    </source>
</evidence>
<evidence type="ECO:0000256" key="2">
    <source>
        <dbReference type="HAMAP-Rule" id="MF_00634"/>
    </source>
</evidence>
<dbReference type="Gene3D" id="3.30.1200.10">
    <property type="entry name" value="YggU-like"/>
    <property type="match status" value="1"/>
</dbReference>
<gene>
    <name evidence="3" type="ORF">GBMLOPDG_00009</name>
</gene>
<dbReference type="InterPro" id="IPR003746">
    <property type="entry name" value="DUF167"/>
</dbReference>
<dbReference type="SMART" id="SM01152">
    <property type="entry name" value="DUF167"/>
    <property type="match status" value="1"/>
</dbReference>